<dbReference type="PROSITE" id="PS51192">
    <property type="entry name" value="HELICASE_ATP_BIND_1"/>
    <property type="match status" value="1"/>
</dbReference>
<dbReference type="GO" id="GO:0003676">
    <property type="term" value="F:nucleic acid binding"/>
    <property type="evidence" value="ECO:0007669"/>
    <property type="project" value="InterPro"/>
</dbReference>
<evidence type="ECO:0000256" key="3">
    <source>
        <dbReference type="ARBA" id="ARBA00022806"/>
    </source>
</evidence>
<feature type="domain" description="Helicase C-terminal" evidence="9">
    <location>
        <begin position="213"/>
        <end position="370"/>
    </location>
</feature>
<dbReference type="InterPro" id="IPR044742">
    <property type="entry name" value="DEAD/DEAH_RhlB"/>
</dbReference>
<evidence type="ECO:0000313" key="11">
    <source>
        <dbReference type="EMBL" id="HFC03856.1"/>
    </source>
</evidence>
<protein>
    <submittedName>
        <fullName evidence="11">DEAD/DEAH box helicase</fullName>
    </submittedName>
</protein>
<gene>
    <name evidence="11" type="ORF">ENJ74_03175</name>
</gene>
<dbReference type="InterPro" id="IPR050079">
    <property type="entry name" value="DEAD_box_RNA_helicase"/>
</dbReference>
<comment type="similarity">
    <text evidence="5 7">Belongs to the DEAD box helicase family.</text>
</comment>
<evidence type="ECO:0000256" key="7">
    <source>
        <dbReference type="RuleBase" id="RU000492"/>
    </source>
</evidence>
<dbReference type="AlphaFoldDB" id="A0A7V2SLQ5"/>
<evidence type="ECO:0000259" key="10">
    <source>
        <dbReference type="PROSITE" id="PS51195"/>
    </source>
</evidence>
<dbReference type="Pfam" id="PF00271">
    <property type="entry name" value="Helicase_C"/>
    <property type="match status" value="1"/>
</dbReference>
<dbReference type="GO" id="GO:0003724">
    <property type="term" value="F:RNA helicase activity"/>
    <property type="evidence" value="ECO:0007669"/>
    <property type="project" value="InterPro"/>
</dbReference>
<dbReference type="InterPro" id="IPR014014">
    <property type="entry name" value="RNA_helicase_DEAD_Q_motif"/>
</dbReference>
<evidence type="ECO:0000259" key="9">
    <source>
        <dbReference type="PROSITE" id="PS51194"/>
    </source>
</evidence>
<dbReference type="SUPFAM" id="SSF52540">
    <property type="entry name" value="P-loop containing nucleoside triphosphate hydrolases"/>
    <property type="match status" value="1"/>
</dbReference>
<keyword evidence="4 7" id="KW-0067">ATP-binding</keyword>
<dbReference type="PANTHER" id="PTHR47959">
    <property type="entry name" value="ATP-DEPENDENT RNA HELICASE RHLE-RELATED"/>
    <property type="match status" value="1"/>
</dbReference>
<dbReference type="InterPro" id="IPR001650">
    <property type="entry name" value="Helicase_C-like"/>
</dbReference>
<dbReference type="SMART" id="SM00490">
    <property type="entry name" value="HELICc"/>
    <property type="match status" value="1"/>
</dbReference>
<reference evidence="11" key="1">
    <citation type="journal article" date="2020" name="mSystems">
        <title>Genome- and Community-Level Interaction Insights into Carbon Utilization and Element Cycling Functions of Hydrothermarchaeota in Hydrothermal Sediment.</title>
        <authorList>
            <person name="Zhou Z."/>
            <person name="Liu Y."/>
            <person name="Xu W."/>
            <person name="Pan J."/>
            <person name="Luo Z.H."/>
            <person name="Li M."/>
        </authorList>
    </citation>
    <scope>NUCLEOTIDE SEQUENCE [LARGE SCALE GENOMIC DNA]</scope>
    <source>
        <strain evidence="11">HyVt-513</strain>
    </source>
</reference>
<dbReference type="CDD" id="cd18787">
    <property type="entry name" value="SF2_C_DEAD"/>
    <property type="match status" value="1"/>
</dbReference>
<dbReference type="GO" id="GO:0005829">
    <property type="term" value="C:cytosol"/>
    <property type="evidence" value="ECO:0007669"/>
    <property type="project" value="TreeGrafter"/>
</dbReference>
<accession>A0A7V2SLQ5</accession>
<dbReference type="SMART" id="SM00487">
    <property type="entry name" value="DEXDc"/>
    <property type="match status" value="1"/>
</dbReference>
<dbReference type="InterPro" id="IPR027417">
    <property type="entry name" value="P-loop_NTPase"/>
</dbReference>
<evidence type="ECO:0000256" key="2">
    <source>
        <dbReference type="ARBA" id="ARBA00022801"/>
    </source>
</evidence>
<dbReference type="Gene3D" id="3.40.50.300">
    <property type="entry name" value="P-loop containing nucleotide triphosphate hydrolases"/>
    <property type="match status" value="2"/>
</dbReference>
<evidence type="ECO:0000256" key="1">
    <source>
        <dbReference type="ARBA" id="ARBA00022741"/>
    </source>
</evidence>
<feature type="domain" description="DEAD-box RNA helicase Q" evidence="10">
    <location>
        <begin position="1"/>
        <end position="29"/>
    </location>
</feature>
<keyword evidence="1 7" id="KW-0547">Nucleotide-binding</keyword>
<dbReference type="PROSITE" id="PS51195">
    <property type="entry name" value="Q_MOTIF"/>
    <property type="match status" value="1"/>
</dbReference>
<evidence type="ECO:0000256" key="4">
    <source>
        <dbReference type="ARBA" id="ARBA00022840"/>
    </source>
</evidence>
<sequence length="462" mass="52222">MTFRDFDLHPEVAKGVRIAGFKEPSPIQKEAIPIIQEGRDLVGQAHTGTGKTAAFGLPILDRIARGEVERALVITPTRELATQVSDELYHLGRFAGIRTLAVYGGVGYGRQIALIHRGVQIVVATPGRLKDLYQKGKIDVFNPEIVVLDEADEMLDMGFLDDVREIFEYIPQNRQTLLFSATMPDPIKELADTLLYEPEFVSVVGEETTKNVDIEQLYYVINENQRDEAIVRLLETEDYNKALIFCRMKREVDRLTEHLRALGFNAAGLHGDIDQMERDAIVKSYRRGETRILIATDVAARGLDIKNVTHVFNYHIPFDPQSYVHRIGRTGRAGKQGRAITLASTEEFRELQRIRKEVGADMKLATLKVSGGGGIGDEEIEMLGQKLQETAIHPMADRVLETLADMDQATFIRKAVSYILENETFDMSDRIGYDESELETMLGEFEAQQRQVKTGKKRKRRR</sequence>
<keyword evidence="3 7" id="KW-0347">Helicase</keyword>
<organism evidence="11">
    <name type="scientific">Nitratifractor salsuginis</name>
    <dbReference type="NCBI Taxonomy" id="269261"/>
    <lineage>
        <taxon>Bacteria</taxon>
        <taxon>Pseudomonadati</taxon>
        <taxon>Campylobacterota</taxon>
        <taxon>Epsilonproteobacteria</taxon>
        <taxon>Campylobacterales</taxon>
        <taxon>Sulfurovaceae</taxon>
        <taxon>Nitratifractor</taxon>
    </lineage>
</organism>
<dbReference type="PROSITE" id="PS00039">
    <property type="entry name" value="DEAD_ATP_HELICASE"/>
    <property type="match status" value="1"/>
</dbReference>
<dbReference type="Proteomes" id="UP000885722">
    <property type="component" value="Unassembled WGS sequence"/>
</dbReference>
<dbReference type="InterPro" id="IPR000629">
    <property type="entry name" value="RNA-helicase_DEAD-box_CS"/>
</dbReference>
<dbReference type="GO" id="GO:0016787">
    <property type="term" value="F:hydrolase activity"/>
    <property type="evidence" value="ECO:0007669"/>
    <property type="project" value="UniProtKB-KW"/>
</dbReference>
<name>A0A7V2SLQ5_9BACT</name>
<keyword evidence="2 7" id="KW-0378">Hydrolase</keyword>
<dbReference type="PROSITE" id="PS51194">
    <property type="entry name" value="HELICASE_CTER"/>
    <property type="match status" value="1"/>
</dbReference>
<evidence type="ECO:0000259" key="8">
    <source>
        <dbReference type="PROSITE" id="PS51192"/>
    </source>
</evidence>
<dbReference type="GO" id="GO:0005524">
    <property type="term" value="F:ATP binding"/>
    <property type="evidence" value="ECO:0007669"/>
    <property type="project" value="UniProtKB-KW"/>
</dbReference>
<dbReference type="CDD" id="cd00268">
    <property type="entry name" value="DEADc"/>
    <property type="match status" value="1"/>
</dbReference>
<comment type="caution">
    <text evidence="11">The sequence shown here is derived from an EMBL/GenBank/DDBJ whole genome shotgun (WGS) entry which is preliminary data.</text>
</comment>
<evidence type="ECO:0000256" key="6">
    <source>
        <dbReference type="PROSITE-ProRule" id="PRU00552"/>
    </source>
</evidence>
<feature type="short sequence motif" description="Q motif" evidence="6">
    <location>
        <begin position="1"/>
        <end position="29"/>
    </location>
</feature>
<dbReference type="InterPro" id="IPR011545">
    <property type="entry name" value="DEAD/DEAH_box_helicase_dom"/>
</dbReference>
<feature type="domain" description="Helicase ATP-binding" evidence="8">
    <location>
        <begin position="32"/>
        <end position="201"/>
    </location>
</feature>
<evidence type="ECO:0000256" key="5">
    <source>
        <dbReference type="ARBA" id="ARBA00038437"/>
    </source>
</evidence>
<dbReference type="EMBL" id="DRNO01000214">
    <property type="protein sequence ID" value="HFC03856.1"/>
    <property type="molecule type" value="Genomic_DNA"/>
</dbReference>
<proteinExistence type="inferred from homology"/>
<dbReference type="Pfam" id="PF00270">
    <property type="entry name" value="DEAD"/>
    <property type="match status" value="1"/>
</dbReference>
<dbReference type="InterPro" id="IPR014001">
    <property type="entry name" value="Helicase_ATP-bd"/>
</dbReference>
<dbReference type="PANTHER" id="PTHR47959:SF1">
    <property type="entry name" value="ATP-DEPENDENT RNA HELICASE DBPA"/>
    <property type="match status" value="1"/>
</dbReference>